<proteinExistence type="predicted"/>
<evidence type="ECO:0000259" key="2">
    <source>
        <dbReference type="PROSITE" id="PS50222"/>
    </source>
</evidence>
<evidence type="ECO:0000256" key="1">
    <source>
        <dbReference type="ARBA" id="ARBA00022837"/>
    </source>
</evidence>
<dbReference type="InterPro" id="IPR018247">
    <property type="entry name" value="EF_Hand_1_Ca_BS"/>
</dbReference>
<keyword evidence="4" id="KW-1185">Reference proteome</keyword>
<keyword evidence="1" id="KW-0106">Calcium</keyword>
<dbReference type="STRING" id="88036.D8RE09"/>
<dbReference type="InParanoid" id="D8RE09"/>
<dbReference type="FunCoup" id="D8RE09">
    <property type="interactions" value="311"/>
</dbReference>
<feature type="non-terminal residue" evidence="3">
    <location>
        <position position="102"/>
    </location>
</feature>
<reference evidence="3 4" key="1">
    <citation type="journal article" date="2011" name="Science">
        <title>The Selaginella genome identifies genetic changes associated with the evolution of vascular plants.</title>
        <authorList>
            <person name="Banks J.A."/>
            <person name="Nishiyama T."/>
            <person name="Hasebe M."/>
            <person name="Bowman J.L."/>
            <person name="Gribskov M."/>
            <person name="dePamphilis C."/>
            <person name="Albert V.A."/>
            <person name="Aono N."/>
            <person name="Aoyama T."/>
            <person name="Ambrose B.A."/>
            <person name="Ashton N.W."/>
            <person name="Axtell M.J."/>
            <person name="Barker E."/>
            <person name="Barker M.S."/>
            <person name="Bennetzen J.L."/>
            <person name="Bonawitz N.D."/>
            <person name="Chapple C."/>
            <person name="Cheng C."/>
            <person name="Correa L.G."/>
            <person name="Dacre M."/>
            <person name="DeBarry J."/>
            <person name="Dreyer I."/>
            <person name="Elias M."/>
            <person name="Engstrom E.M."/>
            <person name="Estelle M."/>
            <person name="Feng L."/>
            <person name="Finet C."/>
            <person name="Floyd S.K."/>
            <person name="Frommer W.B."/>
            <person name="Fujita T."/>
            <person name="Gramzow L."/>
            <person name="Gutensohn M."/>
            <person name="Harholt J."/>
            <person name="Hattori M."/>
            <person name="Heyl A."/>
            <person name="Hirai T."/>
            <person name="Hiwatashi Y."/>
            <person name="Ishikawa M."/>
            <person name="Iwata M."/>
            <person name="Karol K.G."/>
            <person name="Koehler B."/>
            <person name="Kolukisaoglu U."/>
            <person name="Kubo M."/>
            <person name="Kurata T."/>
            <person name="Lalonde S."/>
            <person name="Li K."/>
            <person name="Li Y."/>
            <person name="Litt A."/>
            <person name="Lyons E."/>
            <person name="Manning G."/>
            <person name="Maruyama T."/>
            <person name="Michael T.P."/>
            <person name="Mikami K."/>
            <person name="Miyazaki S."/>
            <person name="Morinaga S."/>
            <person name="Murata T."/>
            <person name="Mueller-Roeber B."/>
            <person name="Nelson D.R."/>
            <person name="Obara M."/>
            <person name="Oguri Y."/>
            <person name="Olmstead R.G."/>
            <person name="Onodera N."/>
            <person name="Petersen B.L."/>
            <person name="Pils B."/>
            <person name="Prigge M."/>
            <person name="Rensing S.A."/>
            <person name="Riano-Pachon D.M."/>
            <person name="Roberts A.W."/>
            <person name="Sato Y."/>
            <person name="Scheller H.V."/>
            <person name="Schulz B."/>
            <person name="Schulz C."/>
            <person name="Shakirov E.V."/>
            <person name="Shibagaki N."/>
            <person name="Shinohara N."/>
            <person name="Shippen D.E."/>
            <person name="Soerensen I."/>
            <person name="Sotooka R."/>
            <person name="Sugimoto N."/>
            <person name="Sugita M."/>
            <person name="Sumikawa N."/>
            <person name="Tanurdzic M."/>
            <person name="Theissen G."/>
            <person name="Ulvskov P."/>
            <person name="Wakazuki S."/>
            <person name="Weng J.K."/>
            <person name="Willats W.W."/>
            <person name="Wipf D."/>
            <person name="Wolf P.G."/>
            <person name="Yang L."/>
            <person name="Zimmer A.D."/>
            <person name="Zhu Q."/>
            <person name="Mitros T."/>
            <person name="Hellsten U."/>
            <person name="Loque D."/>
            <person name="Otillar R."/>
            <person name="Salamov A."/>
            <person name="Schmutz J."/>
            <person name="Shapiro H."/>
            <person name="Lindquist E."/>
            <person name="Lucas S."/>
            <person name="Rokhsar D."/>
            <person name="Grigoriev I.V."/>
        </authorList>
    </citation>
    <scope>NUCLEOTIDE SEQUENCE [LARGE SCALE GENOMIC DNA]</scope>
</reference>
<protein>
    <recommendedName>
        <fullName evidence="2">EF-hand domain-containing protein</fullName>
    </recommendedName>
</protein>
<evidence type="ECO:0000313" key="3">
    <source>
        <dbReference type="EMBL" id="EFJ29351.1"/>
    </source>
</evidence>
<dbReference type="KEGG" id="smo:SELMODRAFT_38794"/>
<dbReference type="PANTHER" id="PTHR47319">
    <property type="entry name" value="CALCIUM-BINDING PROTEIN KIC"/>
    <property type="match status" value="1"/>
</dbReference>
<dbReference type="HOGENOM" id="CLU_137017_1_0_1"/>
<dbReference type="Gramene" id="EFJ29351">
    <property type="protein sequence ID" value="EFJ29351"/>
    <property type="gene ID" value="SELMODRAFT_38794"/>
</dbReference>
<accession>D8RE09</accession>
<dbReference type="Pfam" id="PF13833">
    <property type="entry name" value="EF-hand_8"/>
    <property type="match status" value="1"/>
</dbReference>
<gene>
    <name evidence="3" type="ORF">SELMODRAFT_38794</name>
</gene>
<dbReference type="PROSITE" id="PS50222">
    <property type="entry name" value="EF_HAND_2"/>
    <property type="match status" value="1"/>
</dbReference>
<name>D8RE09_SELML</name>
<dbReference type="EMBL" id="GL377577">
    <property type="protein sequence ID" value="EFJ29351.1"/>
    <property type="molecule type" value="Genomic_DNA"/>
</dbReference>
<dbReference type="InterPro" id="IPR011992">
    <property type="entry name" value="EF-hand-dom_pair"/>
</dbReference>
<dbReference type="SUPFAM" id="SSF47473">
    <property type="entry name" value="EF-hand"/>
    <property type="match status" value="1"/>
</dbReference>
<dbReference type="eggNOG" id="KOG0028">
    <property type="taxonomic scope" value="Eukaryota"/>
</dbReference>
<feature type="domain" description="EF-hand" evidence="2">
    <location>
        <begin position="54"/>
        <end position="89"/>
    </location>
</feature>
<sequence>GFMDYFPVMARRLGEQDFMEELCKGFELLADPATGTITLGSLKRNAALLGLEELGEEELRAMVVQGDYDGDGALNQHEFCILMVRMSPSLLCEAEEWLEDAI</sequence>
<dbReference type="InterPro" id="IPR002048">
    <property type="entry name" value="EF_hand_dom"/>
</dbReference>
<dbReference type="Gene3D" id="1.10.238.10">
    <property type="entry name" value="EF-hand"/>
    <property type="match status" value="1"/>
</dbReference>
<dbReference type="GO" id="GO:0005509">
    <property type="term" value="F:calcium ion binding"/>
    <property type="evidence" value="ECO:0007669"/>
    <property type="project" value="InterPro"/>
</dbReference>
<organism evidence="4">
    <name type="scientific">Selaginella moellendorffii</name>
    <name type="common">Spikemoss</name>
    <dbReference type="NCBI Taxonomy" id="88036"/>
    <lineage>
        <taxon>Eukaryota</taxon>
        <taxon>Viridiplantae</taxon>
        <taxon>Streptophyta</taxon>
        <taxon>Embryophyta</taxon>
        <taxon>Tracheophyta</taxon>
        <taxon>Lycopodiopsida</taxon>
        <taxon>Selaginellales</taxon>
        <taxon>Selaginellaceae</taxon>
        <taxon>Selaginella</taxon>
    </lineage>
</organism>
<dbReference type="InterPro" id="IPR044205">
    <property type="entry name" value="KIC/PBP1/KRP1"/>
</dbReference>
<dbReference type="PANTHER" id="PTHR47319:SF4">
    <property type="entry name" value="CALCIUM-BINDING PROTEIN KIC"/>
    <property type="match status" value="1"/>
</dbReference>
<dbReference type="PROSITE" id="PS00018">
    <property type="entry name" value="EF_HAND_1"/>
    <property type="match status" value="1"/>
</dbReference>
<dbReference type="AlphaFoldDB" id="D8RE09"/>
<dbReference type="OMA" id="EIRNHDH"/>
<dbReference type="Proteomes" id="UP000001514">
    <property type="component" value="Unassembled WGS sequence"/>
</dbReference>
<feature type="non-terminal residue" evidence="3">
    <location>
        <position position="1"/>
    </location>
</feature>
<evidence type="ECO:0000313" key="4">
    <source>
        <dbReference type="Proteomes" id="UP000001514"/>
    </source>
</evidence>